<accession>A0ABQ8Y075</accession>
<feature type="transmembrane region" description="Helical" evidence="2">
    <location>
        <begin position="13"/>
        <end position="34"/>
    </location>
</feature>
<feature type="transmembrane region" description="Helical" evidence="2">
    <location>
        <begin position="166"/>
        <end position="189"/>
    </location>
</feature>
<dbReference type="Proteomes" id="UP001150062">
    <property type="component" value="Unassembled WGS sequence"/>
</dbReference>
<feature type="transmembrane region" description="Helical" evidence="2">
    <location>
        <begin position="131"/>
        <end position="154"/>
    </location>
</feature>
<feature type="transmembrane region" description="Helical" evidence="2">
    <location>
        <begin position="46"/>
        <end position="69"/>
    </location>
</feature>
<dbReference type="EMBL" id="JAOAOG010000236">
    <property type="protein sequence ID" value="KAJ6237920.1"/>
    <property type="molecule type" value="Genomic_DNA"/>
</dbReference>
<sequence length="308" mass="35714">MSSNEVLDECEEMISRVFVAIYILGVLFSFYVLYRGYKKYTITKKFGLWNVCSIFLVIGSFTRTVFHFVKIISDNDAYDVFPGFLGSTFILFSCLYLVYFGILTTTVLFLDIKDFTHKHKFRINKKTLKSIFFVFNVLFAVVIIFGCSYLTALYKRDSDPETIETLILYINLFLVFTGVFWSILGTYYCGKFYKYLLDLPKRNNTEMMKRLSKRIQRTCIYCLATLLLSIFFAIPGLALDNGGVICVHKISNEFAQMSFFLMNFCLLTTFNFISDAQTKKDKESTDKESTDKEMDDMEETRTSTSSSD</sequence>
<feature type="region of interest" description="Disordered" evidence="1">
    <location>
        <begin position="277"/>
        <end position="308"/>
    </location>
</feature>
<protein>
    <recommendedName>
        <fullName evidence="5">Serpentine receptor class gamma</fullName>
    </recommendedName>
</protein>
<comment type="caution">
    <text evidence="3">The sequence shown here is derived from an EMBL/GenBank/DDBJ whole genome shotgun (WGS) entry which is preliminary data.</text>
</comment>
<keyword evidence="4" id="KW-1185">Reference proteome</keyword>
<feature type="transmembrane region" description="Helical" evidence="2">
    <location>
        <begin position="254"/>
        <end position="273"/>
    </location>
</feature>
<feature type="transmembrane region" description="Helical" evidence="2">
    <location>
        <begin position="89"/>
        <end position="110"/>
    </location>
</feature>
<reference evidence="3" key="1">
    <citation type="submission" date="2022-08" db="EMBL/GenBank/DDBJ databases">
        <title>Novel sulfate-reducing endosymbionts in the free-living metamonad Anaeramoeba.</title>
        <authorList>
            <person name="Jerlstrom-Hultqvist J."/>
            <person name="Cepicka I."/>
            <person name="Gallot-Lavallee L."/>
            <person name="Salas-Leiva D."/>
            <person name="Curtis B.A."/>
            <person name="Zahonova K."/>
            <person name="Pipaliya S."/>
            <person name="Dacks J."/>
            <person name="Roger A.J."/>
        </authorList>
    </citation>
    <scope>NUCLEOTIDE SEQUENCE</scope>
    <source>
        <strain evidence="3">Schooner1</strain>
    </source>
</reference>
<proteinExistence type="predicted"/>
<feature type="transmembrane region" description="Helical" evidence="2">
    <location>
        <begin position="218"/>
        <end position="239"/>
    </location>
</feature>
<evidence type="ECO:0008006" key="5">
    <source>
        <dbReference type="Google" id="ProtNLM"/>
    </source>
</evidence>
<keyword evidence="2" id="KW-1133">Transmembrane helix</keyword>
<organism evidence="3 4">
    <name type="scientific">Anaeramoeba flamelloides</name>
    <dbReference type="NCBI Taxonomy" id="1746091"/>
    <lineage>
        <taxon>Eukaryota</taxon>
        <taxon>Metamonada</taxon>
        <taxon>Anaeramoebidae</taxon>
        <taxon>Anaeramoeba</taxon>
    </lineage>
</organism>
<name>A0ABQ8Y075_9EUKA</name>
<feature type="compositionally biased region" description="Basic and acidic residues" evidence="1">
    <location>
        <begin position="277"/>
        <end position="292"/>
    </location>
</feature>
<keyword evidence="2" id="KW-0812">Transmembrane</keyword>
<evidence type="ECO:0000313" key="3">
    <source>
        <dbReference type="EMBL" id="KAJ6237920.1"/>
    </source>
</evidence>
<evidence type="ECO:0000313" key="4">
    <source>
        <dbReference type="Proteomes" id="UP001150062"/>
    </source>
</evidence>
<evidence type="ECO:0000256" key="1">
    <source>
        <dbReference type="SAM" id="MobiDB-lite"/>
    </source>
</evidence>
<evidence type="ECO:0000256" key="2">
    <source>
        <dbReference type="SAM" id="Phobius"/>
    </source>
</evidence>
<gene>
    <name evidence="3" type="ORF">M0813_26498</name>
</gene>
<keyword evidence="2" id="KW-0472">Membrane</keyword>